<dbReference type="EMBL" id="CAFBLD010000001">
    <property type="protein sequence ID" value="CAB4855525.1"/>
    <property type="molecule type" value="Genomic_DNA"/>
</dbReference>
<reference evidence="9" key="1">
    <citation type="submission" date="2020-05" db="EMBL/GenBank/DDBJ databases">
        <authorList>
            <person name="Chiriac C."/>
            <person name="Salcher M."/>
            <person name="Ghai R."/>
            <person name="Kavagutti S V."/>
        </authorList>
    </citation>
    <scope>NUCLEOTIDE SEQUENCE</scope>
</reference>
<evidence type="ECO:0000313" key="2">
    <source>
        <dbReference type="EMBL" id="CAB4335412.1"/>
    </source>
</evidence>
<protein>
    <submittedName>
        <fullName evidence="9">Unannotated protein</fullName>
    </submittedName>
</protein>
<dbReference type="EMBL" id="CAEZXO010000004">
    <property type="protein sequence ID" value="CAB4692669.1"/>
    <property type="molecule type" value="Genomic_DNA"/>
</dbReference>
<dbReference type="EMBL" id="CAEZYM010000001">
    <property type="protein sequence ID" value="CAB4716353.1"/>
    <property type="molecule type" value="Genomic_DNA"/>
</dbReference>
<evidence type="ECO:0000313" key="10">
    <source>
        <dbReference type="EMBL" id="CAB5072254.1"/>
    </source>
</evidence>
<dbReference type="InterPro" id="IPR001173">
    <property type="entry name" value="Glyco_trans_2-like"/>
</dbReference>
<evidence type="ECO:0000259" key="1">
    <source>
        <dbReference type="Pfam" id="PF00535"/>
    </source>
</evidence>
<dbReference type="EMBL" id="CAFBOC010000001">
    <property type="protein sequence ID" value="CAB4968429.1"/>
    <property type="molecule type" value="Genomic_DNA"/>
</dbReference>
<gene>
    <name evidence="3" type="ORF">UFOPK2510_00802</name>
    <name evidence="4" type="ORF">UFOPK2718_00154</name>
    <name evidence="5" type="ORF">UFOPK2936_00750</name>
    <name evidence="6" type="ORF">UFOPK3174_00542</name>
    <name evidence="7" type="ORF">UFOPK3328_00081</name>
    <name evidence="8" type="ORF">UFOPK3779_00081</name>
    <name evidence="9" type="ORF">UFOPK3913_00107</name>
    <name evidence="2" type="ORF">UFOPK4107_00558</name>
    <name evidence="10" type="ORF">UFOPK4403_00746</name>
</gene>
<dbReference type="PANTHER" id="PTHR43685">
    <property type="entry name" value="GLYCOSYLTRANSFERASE"/>
    <property type="match status" value="1"/>
</dbReference>
<dbReference type="PANTHER" id="PTHR43685:SF2">
    <property type="entry name" value="GLYCOSYLTRANSFERASE 2-LIKE DOMAIN-CONTAINING PROTEIN"/>
    <property type="match status" value="1"/>
</dbReference>
<evidence type="ECO:0000313" key="7">
    <source>
        <dbReference type="EMBL" id="CAB4855525.1"/>
    </source>
</evidence>
<dbReference type="EMBL" id="CAFBNH010000001">
    <property type="protein sequence ID" value="CAB4934387.1"/>
    <property type="molecule type" value="Genomic_DNA"/>
</dbReference>
<dbReference type="AlphaFoldDB" id="A0A6J7LRJ9"/>
<sequence>MNDFADSINVPTAVDIIIPYYRAFDYLCEAVESVRAQTFTNFRLLVIDDSPNDLIARGFIESLKDPRISYVSNPRNLGLNKTLEIAKTLSNAKWTIFLGHDDRLLPGYLERLLAVSQKYPTAALIQSRTQVIDSNGLIFRPLPDKTKDLIWRASTLQSTRGGNAKHDPVTTLINWKIAINMIAIGDFLYFPLIMWKRDFLLQSPFRMDLLVTSDIEILFQIFLLKGDLLLVDEELGQYRRHHKSLSENPEAKLSRLIEESATYNEMSSLFKVRKLMLARILSRIRISTRLYIFYECAKCLVFRDFKRAGKFFLLGSH</sequence>
<evidence type="ECO:0000313" key="8">
    <source>
        <dbReference type="EMBL" id="CAB4934387.1"/>
    </source>
</evidence>
<evidence type="ECO:0000313" key="3">
    <source>
        <dbReference type="EMBL" id="CAB4692669.1"/>
    </source>
</evidence>
<dbReference type="InterPro" id="IPR050834">
    <property type="entry name" value="Glycosyltransf_2"/>
</dbReference>
<dbReference type="SUPFAM" id="SSF53448">
    <property type="entry name" value="Nucleotide-diphospho-sugar transferases"/>
    <property type="match status" value="1"/>
</dbReference>
<evidence type="ECO:0000313" key="4">
    <source>
        <dbReference type="EMBL" id="CAB4716353.1"/>
    </source>
</evidence>
<dbReference type="EMBL" id="CAEZZW010000003">
    <property type="protein sequence ID" value="CAB4779002.1"/>
    <property type="molecule type" value="Genomic_DNA"/>
</dbReference>
<dbReference type="EMBL" id="CAESAE010000003">
    <property type="protein sequence ID" value="CAB4335412.1"/>
    <property type="molecule type" value="Genomic_DNA"/>
</dbReference>
<dbReference type="EMBL" id="CAFBQX010000003">
    <property type="protein sequence ID" value="CAB5072254.1"/>
    <property type="molecule type" value="Genomic_DNA"/>
</dbReference>
<proteinExistence type="predicted"/>
<name>A0A6J7LRJ9_9ZZZZ</name>
<dbReference type="CDD" id="cd00761">
    <property type="entry name" value="Glyco_tranf_GTA_type"/>
    <property type="match status" value="1"/>
</dbReference>
<dbReference type="Pfam" id="PF00535">
    <property type="entry name" value="Glycos_transf_2"/>
    <property type="match status" value="1"/>
</dbReference>
<evidence type="ECO:0000313" key="5">
    <source>
        <dbReference type="EMBL" id="CAB4779002.1"/>
    </source>
</evidence>
<dbReference type="EMBL" id="CAFABH010000007">
    <property type="protein sequence ID" value="CAB4825987.1"/>
    <property type="molecule type" value="Genomic_DNA"/>
</dbReference>
<accession>A0A6J7LRJ9</accession>
<evidence type="ECO:0000313" key="6">
    <source>
        <dbReference type="EMBL" id="CAB4825987.1"/>
    </source>
</evidence>
<feature type="domain" description="Glycosyltransferase 2-like" evidence="1">
    <location>
        <begin position="16"/>
        <end position="144"/>
    </location>
</feature>
<dbReference type="InterPro" id="IPR029044">
    <property type="entry name" value="Nucleotide-diphossugar_trans"/>
</dbReference>
<dbReference type="Gene3D" id="3.90.550.10">
    <property type="entry name" value="Spore Coat Polysaccharide Biosynthesis Protein SpsA, Chain A"/>
    <property type="match status" value="1"/>
</dbReference>
<organism evidence="9">
    <name type="scientific">freshwater metagenome</name>
    <dbReference type="NCBI Taxonomy" id="449393"/>
    <lineage>
        <taxon>unclassified sequences</taxon>
        <taxon>metagenomes</taxon>
        <taxon>ecological metagenomes</taxon>
    </lineage>
</organism>
<evidence type="ECO:0000313" key="9">
    <source>
        <dbReference type="EMBL" id="CAB4968429.1"/>
    </source>
</evidence>